<accession>A0A8S0YZS5</accession>
<reference evidence="3 4" key="1">
    <citation type="submission" date="2020-04" db="EMBL/GenBank/DDBJ databases">
        <authorList>
            <person name="Wallbank WR R."/>
            <person name="Pardo Diaz C."/>
            <person name="Kozak K."/>
            <person name="Martin S."/>
            <person name="Jiggins C."/>
            <person name="Moest M."/>
            <person name="Warren A I."/>
            <person name="Byers J.R.P. K."/>
            <person name="Montejo-Kovacevich G."/>
            <person name="Yen C E."/>
        </authorList>
    </citation>
    <scope>NUCLEOTIDE SEQUENCE [LARGE SCALE GENOMIC DNA]</scope>
</reference>
<sequence>MKGKASALGLEYTPSNRLHIYQWCCNANALFNIFSAFKMRYDEIRVGVSKIPVGKRGNTTDYVDVSQYGLTPAHHVLLEGSTYKPERRSAMAQTLGPLTALMAAYKSMDPYRAKWIEAVKRHLVHIYNAPNLCNAMHGKLKVLNLQ</sequence>
<evidence type="ECO:0000313" key="1">
    <source>
        <dbReference type="EMBL" id="CAB3223631.1"/>
    </source>
</evidence>
<dbReference type="Proteomes" id="UP000494106">
    <property type="component" value="Unassembled WGS sequence"/>
</dbReference>
<dbReference type="AlphaFoldDB" id="A0A8S0YZS5"/>
<proteinExistence type="predicted"/>
<evidence type="ECO:0000313" key="3">
    <source>
        <dbReference type="Proteomes" id="UP000494106"/>
    </source>
</evidence>
<gene>
    <name evidence="2" type="ORF">APLA_LOCUS12041</name>
    <name evidence="1" type="ORF">APLA_LOCUS1742</name>
</gene>
<keyword evidence="3" id="KW-1185">Reference proteome</keyword>
<protein>
    <submittedName>
        <fullName evidence="1">Uncharacterized protein</fullName>
    </submittedName>
</protein>
<comment type="caution">
    <text evidence="1">The sequence shown here is derived from an EMBL/GenBank/DDBJ whole genome shotgun (WGS) entry which is preliminary data.</text>
</comment>
<dbReference type="EMBL" id="CADEBD010000337">
    <property type="protein sequence ID" value="CAB3247615.1"/>
    <property type="molecule type" value="Genomic_DNA"/>
</dbReference>
<organism evidence="1 3">
    <name type="scientific">Arctia plantaginis</name>
    <name type="common">Wood tiger moth</name>
    <name type="synonym">Phalaena plantaginis</name>
    <dbReference type="NCBI Taxonomy" id="874455"/>
    <lineage>
        <taxon>Eukaryota</taxon>
        <taxon>Metazoa</taxon>
        <taxon>Ecdysozoa</taxon>
        <taxon>Arthropoda</taxon>
        <taxon>Hexapoda</taxon>
        <taxon>Insecta</taxon>
        <taxon>Pterygota</taxon>
        <taxon>Neoptera</taxon>
        <taxon>Endopterygota</taxon>
        <taxon>Lepidoptera</taxon>
        <taxon>Glossata</taxon>
        <taxon>Ditrysia</taxon>
        <taxon>Noctuoidea</taxon>
        <taxon>Erebidae</taxon>
        <taxon>Arctiinae</taxon>
        <taxon>Arctia</taxon>
    </lineage>
</organism>
<dbReference type="Proteomes" id="UP000494256">
    <property type="component" value="Unassembled WGS sequence"/>
</dbReference>
<dbReference type="OrthoDB" id="7486222at2759"/>
<evidence type="ECO:0000313" key="2">
    <source>
        <dbReference type="EMBL" id="CAB3247615.1"/>
    </source>
</evidence>
<evidence type="ECO:0000313" key="4">
    <source>
        <dbReference type="Proteomes" id="UP000494256"/>
    </source>
</evidence>
<dbReference type="EMBL" id="CADEBC010000135">
    <property type="protein sequence ID" value="CAB3223631.1"/>
    <property type="molecule type" value="Genomic_DNA"/>
</dbReference>
<name>A0A8S0YZS5_ARCPL</name>